<protein>
    <submittedName>
        <fullName evidence="10">TIGR04211 family SH3 domain-containing protein</fullName>
    </submittedName>
</protein>
<sequence length="221" mass="24799">MRNRWLSGLLMLALCLPAPVYAAAAWIGDEIYVPMRAGAGTGYRIVHRGIKSGTRVELLGEEGDWIHIRYGNREGYVEKQYISRTPTAALRLQKLTQDTEKATSTASDLRRQMAELEGQRDALRGEVEELRSSLTSRSNELDQLRNVAADPIRLDQANRRLNEELSMLRSELDQVKAENALLRNDNTSRKWITGVGILLLGAIGGLLLKSKSGRRRSNWAN</sequence>
<comment type="caution">
    <text evidence="10">The sequence shown here is derived from an EMBL/GenBank/DDBJ whole genome shotgun (WGS) entry which is preliminary data.</text>
</comment>
<dbReference type="Pfam" id="PF08239">
    <property type="entry name" value="SH3_3"/>
    <property type="match status" value="1"/>
</dbReference>
<dbReference type="SMART" id="SM00287">
    <property type="entry name" value="SH3b"/>
    <property type="match status" value="1"/>
</dbReference>
<evidence type="ECO:0000313" key="10">
    <source>
        <dbReference type="EMBL" id="MCE7510200.1"/>
    </source>
</evidence>
<dbReference type="RefSeq" id="WP_022995021.1">
    <property type="nucleotide sequence ID" value="NZ_CBDDTQ010000005.1"/>
</dbReference>
<dbReference type="Gene3D" id="2.30.30.40">
    <property type="entry name" value="SH3 Domains"/>
    <property type="match status" value="1"/>
</dbReference>
<evidence type="ECO:0000259" key="9">
    <source>
        <dbReference type="PROSITE" id="PS51781"/>
    </source>
</evidence>
<feature type="coiled-coil region" evidence="6">
    <location>
        <begin position="92"/>
        <end position="185"/>
    </location>
</feature>
<dbReference type="GO" id="GO:0016020">
    <property type="term" value="C:membrane"/>
    <property type="evidence" value="ECO:0007669"/>
    <property type="project" value="UniProtKB-SubCell"/>
</dbReference>
<dbReference type="InterPro" id="IPR003646">
    <property type="entry name" value="SH3-like_bac-type"/>
</dbReference>
<evidence type="ECO:0000256" key="3">
    <source>
        <dbReference type="ARBA" id="ARBA00022729"/>
    </source>
</evidence>
<evidence type="ECO:0000256" key="5">
    <source>
        <dbReference type="ARBA" id="ARBA00023136"/>
    </source>
</evidence>
<name>A0A9Q3W411_9GAMM</name>
<feature type="transmembrane region" description="Helical" evidence="7">
    <location>
        <begin position="191"/>
        <end position="208"/>
    </location>
</feature>
<keyword evidence="3 8" id="KW-0732">Signal</keyword>
<keyword evidence="2 7" id="KW-0812">Transmembrane</keyword>
<evidence type="ECO:0000256" key="8">
    <source>
        <dbReference type="SAM" id="SignalP"/>
    </source>
</evidence>
<reference evidence="10" key="1">
    <citation type="submission" date="2022-01" db="EMBL/GenBank/DDBJ databases">
        <authorList>
            <person name="Karlyshev A.V."/>
            <person name="Jaspars M."/>
        </authorList>
    </citation>
    <scope>NUCLEOTIDE SEQUENCE</scope>
    <source>
        <strain evidence="10">AGSA3-2</strain>
    </source>
</reference>
<keyword evidence="5 7" id="KW-0472">Membrane</keyword>
<accession>A0A9Q3W411</accession>
<comment type="subcellular location">
    <subcellularLocation>
        <location evidence="1">Membrane</location>
        <topology evidence="1">Single-pass membrane protein</topology>
    </subcellularLocation>
</comment>
<organism evidence="10 11">
    <name type="scientific">Alloalcanivorax xenomutans</name>
    <dbReference type="NCBI Taxonomy" id="1094342"/>
    <lineage>
        <taxon>Bacteria</taxon>
        <taxon>Pseudomonadati</taxon>
        <taxon>Pseudomonadota</taxon>
        <taxon>Gammaproteobacteria</taxon>
        <taxon>Oceanospirillales</taxon>
        <taxon>Alcanivoracaceae</taxon>
        <taxon>Alloalcanivorax</taxon>
    </lineage>
</organism>
<keyword evidence="4 7" id="KW-1133">Transmembrane helix</keyword>
<dbReference type="InterPro" id="IPR016476">
    <property type="entry name" value="SH3_dom_pro"/>
</dbReference>
<dbReference type="AlphaFoldDB" id="A0A9Q3W411"/>
<dbReference type="NCBIfam" id="TIGR04211">
    <property type="entry name" value="SH3_and_anchor"/>
    <property type="match status" value="1"/>
</dbReference>
<keyword evidence="6" id="KW-0175">Coiled coil</keyword>
<dbReference type="Proteomes" id="UP001107961">
    <property type="component" value="Unassembled WGS sequence"/>
</dbReference>
<dbReference type="Gene3D" id="1.10.287.1490">
    <property type="match status" value="1"/>
</dbReference>
<feature type="domain" description="SH3b" evidence="9">
    <location>
        <begin position="22"/>
        <end position="86"/>
    </location>
</feature>
<dbReference type="PROSITE" id="PS51781">
    <property type="entry name" value="SH3B"/>
    <property type="match status" value="1"/>
</dbReference>
<dbReference type="EMBL" id="JAJVKT010000021">
    <property type="protein sequence ID" value="MCE7510200.1"/>
    <property type="molecule type" value="Genomic_DNA"/>
</dbReference>
<feature type="chain" id="PRO_5040267330" evidence="8">
    <location>
        <begin position="23"/>
        <end position="221"/>
    </location>
</feature>
<evidence type="ECO:0000256" key="1">
    <source>
        <dbReference type="ARBA" id="ARBA00004167"/>
    </source>
</evidence>
<evidence type="ECO:0000256" key="4">
    <source>
        <dbReference type="ARBA" id="ARBA00022989"/>
    </source>
</evidence>
<evidence type="ECO:0000256" key="6">
    <source>
        <dbReference type="SAM" id="Coils"/>
    </source>
</evidence>
<evidence type="ECO:0000256" key="2">
    <source>
        <dbReference type="ARBA" id="ARBA00022692"/>
    </source>
</evidence>
<gene>
    <name evidence="10" type="ORF">LZG35_16295</name>
</gene>
<evidence type="ECO:0000313" key="11">
    <source>
        <dbReference type="Proteomes" id="UP001107961"/>
    </source>
</evidence>
<keyword evidence="11" id="KW-1185">Reference proteome</keyword>
<evidence type="ECO:0000256" key="7">
    <source>
        <dbReference type="SAM" id="Phobius"/>
    </source>
</evidence>
<proteinExistence type="predicted"/>
<feature type="signal peptide" evidence="8">
    <location>
        <begin position="1"/>
        <end position="22"/>
    </location>
</feature>